<proteinExistence type="predicted"/>
<name>A0ABV5HI37_9VIBR</name>
<reference evidence="2 3" key="1">
    <citation type="submission" date="2024-09" db="EMBL/GenBank/DDBJ databases">
        <authorList>
            <person name="Sun Q."/>
            <person name="Mori K."/>
        </authorList>
    </citation>
    <scope>NUCLEOTIDE SEQUENCE [LARGE SCALE GENOMIC DNA]</scope>
    <source>
        <strain evidence="2 3">CECT 8064</strain>
    </source>
</reference>
<feature type="signal peptide" evidence="1">
    <location>
        <begin position="1"/>
        <end position="19"/>
    </location>
</feature>
<dbReference type="RefSeq" id="WP_390189494.1">
    <property type="nucleotide sequence ID" value="NZ_JBHMEP010000001.1"/>
</dbReference>
<gene>
    <name evidence="2" type="ORF">ACFFUV_02715</name>
</gene>
<keyword evidence="1" id="KW-0732">Signal</keyword>
<evidence type="ECO:0000313" key="2">
    <source>
        <dbReference type="EMBL" id="MFB9133879.1"/>
    </source>
</evidence>
<feature type="chain" id="PRO_5047183977" description="Outer membrane protein beta-barrel domain-containing protein" evidence="1">
    <location>
        <begin position="20"/>
        <end position="180"/>
    </location>
</feature>
<evidence type="ECO:0000313" key="3">
    <source>
        <dbReference type="Proteomes" id="UP001589645"/>
    </source>
</evidence>
<organism evidence="2 3">
    <name type="scientific">Vibrio olivae</name>
    <dbReference type="NCBI Taxonomy" id="1243002"/>
    <lineage>
        <taxon>Bacteria</taxon>
        <taxon>Pseudomonadati</taxon>
        <taxon>Pseudomonadota</taxon>
        <taxon>Gammaproteobacteria</taxon>
        <taxon>Vibrionales</taxon>
        <taxon>Vibrionaceae</taxon>
        <taxon>Vibrio</taxon>
    </lineage>
</organism>
<evidence type="ECO:0008006" key="4">
    <source>
        <dbReference type="Google" id="ProtNLM"/>
    </source>
</evidence>
<accession>A0ABV5HI37</accession>
<dbReference type="Proteomes" id="UP001589645">
    <property type="component" value="Unassembled WGS sequence"/>
</dbReference>
<protein>
    <recommendedName>
        <fullName evidence="4">Outer membrane protein beta-barrel domain-containing protein</fullName>
    </recommendedName>
</protein>
<keyword evidence="3" id="KW-1185">Reference proteome</keyword>
<dbReference type="EMBL" id="JBHMEP010000001">
    <property type="protein sequence ID" value="MFB9133879.1"/>
    <property type="molecule type" value="Genomic_DNA"/>
</dbReference>
<sequence>MRKTLLAAALVLTSGQTLAEDPNSPAIMSNFNYDYIEARIGASPVTFGAAFSKSIHPNAHAIGRIDSEFEGDFDAAAGFGFHAPINNWADLKGEMLFRVVDNDKDSTETGMELNLGIRQWLGPQLEVGGQAGYLSIDDDDDWIGSAYIRFHSTELFSMGAEARFNDFYGNQVMMTTRFKF</sequence>
<comment type="caution">
    <text evidence="2">The sequence shown here is derived from an EMBL/GenBank/DDBJ whole genome shotgun (WGS) entry which is preliminary data.</text>
</comment>
<evidence type="ECO:0000256" key="1">
    <source>
        <dbReference type="SAM" id="SignalP"/>
    </source>
</evidence>